<gene>
    <name evidence="8" type="ORF">HC757_07420</name>
</gene>
<evidence type="ECO:0000256" key="6">
    <source>
        <dbReference type="SAM" id="Phobius"/>
    </source>
</evidence>
<evidence type="ECO:0000256" key="1">
    <source>
        <dbReference type="ARBA" id="ARBA00004651"/>
    </source>
</evidence>
<sequence length="848" mass="92925">MDQSPGQARQPPREPKLLQSSRQCLRVFLAHYRQVPLQAGAILLGLVLAVSLLTGVRAINDNAIRSYAEATELLSRRAGYNLLPAGGNQTLDENLYFRLRRSGLSRALAVLQGRVLDGRGELRELNGSDLVAAMALRGSQGGQQAPGYLLARDKRLPLARLLAGEPLVLMSQSQASRHAQDGTVELAGVTLTVVAVDDALGLGSAWLTDISLAQRLLKQVGRLSYIALFYDELDEIRPHLAQASGVRLLKQDKGQELTALTRSFHLNLQAMSLLAFVVGLFIAYNGVRYSLMKRQRLLVQLLQLGIERHALLLALLGELFLLVLLGASLGFILGLQLSQALQPMVASTLEQLYGARLMPGHWQWQWLAQGVALTFCASFLACVPLYLHLIGQPLARSAGRELQLSTALVRHRHQLWLALGLFCLVALLLPFSRTFEHGLLLMGLLAIAIPLALPSALQLATARLSALAPPGLWRYILAETRQLVAPLSLAMMAMLLALSANIAMNTLVGSFEHTLRQWLDVRLHADLYLRPDVGELTGLEAYLRRDPEVRTIYKQWRVTGQYLGAPVSLVSRDPASLRHMNLFKERLPDFWAGFEAGELLMISEPMAIKHGLKPGDSLPLTDMNAGVRSDARAGLRIGAVFYDYGDPIGEVIMSHGLWQRLGLSDLPGSLALSYAGDATELALRLQNELHFPAAAIFGRDEIKRRAMALFSRTFSITSALNSLTLLVAAIGLFSACLMLTQSRQPQLACLSALGVSRRQLRLAVLLQMLLIVLLTGLLALPSGAALGYLLLDKVTPQAFGWSIPMKWDWQAAGRMLAVALAVSALAVALPLYWQTRRPLIHSLQQETR</sequence>
<keyword evidence="5 6" id="KW-0472">Membrane</keyword>
<feature type="transmembrane region" description="Helical" evidence="6">
    <location>
        <begin position="270"/>
        <end position="291"/>
    </location>
</feature>
<feature type="domain" description="ABC3 transporter permease C-terminal" evidence="7">
    <location>
        <begin position="271"/>
        <end position="392"/>
    </location>
</feature>
<dbReference type="Pfam" id="PF02687">
    <property type="entry name" value="FtsX"/>
    <property type="match status" value="2"/>
</dbReference>
<dbReference type="PANTHER" id="PTHR30287:SF2">
    <property type="entry name" value="BLL1001 PROTEIN"/>
    <property type="match status" value="1"/>
</dbReference>
<evidence type="ECO:0000313" key="8">
    <source>
        <dbReference type="EMBL" id="NMH65000.1"/>
    </source>
</evidence>
<feature type="transmembrane region" description="Helical" evidence="6">
    <location>
        <begin position="760"/>
        <end position="791"/>
    </location>
</feature>
<evidence type="ECO:0000256" key="5">
    <source>
        <dbReference type="ARBA" id="ARBA00023136"/>
    </source>
</evidence>
<feature type="transmembrane region" description="Helical" evidence="6">
    <location>
        <begin position="811"/>
        <end position="833"/>
    </location>
</feature>
<name>A0A972JJD8_9GAMM</name>
<protein>
    <submittedName>
        <fullName evidence="8">FtsX-like permease family protein</fullName>
    </submittedName>
</protein>
<evidence type="ECO:0000259" key="7">
    <source>
        <dbReference type="Pfam" id="PF02687"/>
    </source>
</evidence>
<feature type="transmembrane region" description="Helical" evidence="6">
    <location>
        <begin position="366"/>
        <end position="387"/>
    </location>
</feature>
<feature type="transmembrane region" description="Helical" evidence="6">
    <location>
        <begin position="415"/>
        <end position="432"/>
    </location>
</feature>
<feature type="transmembrane region" description="Helical" evidence="6">
    <location>
        <begin position="719"/>
        <end position="739"/>
    </location>
</feature>
<keyword evidence="9" id="KW-1185">Reference proteome</keyword>
<feature type="transmembrane region" description="Helical" evidence="6">
    <location>
        <begin position="311"/>
        <end position="335"/>
    </location>
</feature>
<feature type="transmembrane region" description="Helical" evidence="6">
    <location>
        <begin position="438"/>
        <end position="462"/>
    </location>
</feature>
<dbReference type="EMBL" id="JAAXYH010000004">
    <property type="protein sequence ID" value="NMH65000.1"/>
    <property type="molecule type" value="Genomic_DNA"/>
</dbReference>
<comment type="caution">
    <text evidence="8">The sequence shown here is derived from an EMBL/GenBank/DDBJ whole genome shotgun (WGS) entry which is preliminary data.</text>
</comment>
<evidence type="ECO:0000256" key="3">
    <source>
        <dbReference type="ARBA" id="ARBA00022692"/>
    </source>
</evidence>
<evidence type="ECO:0000256" key="4">
    <source>
        <dbReference type="ARBA" id="ARBA00022989"/>
    </source>
</evidence>
<evidence type="ECO:0000313" key="9">
    <source>
        <dbReference type="Proteomes" id="UP000737113"/>
    </source>
</evidence>
<evidence type="ECO:0000256" key="2">
    <source>
        <dbReference type="ARBA" id="ARBA00022475"/>
    </source>
</evidence>
<keyword evidence="4 6" id="KW-1133">Transmembrane helix</keyword>
<feature type="domain" description="ABC3 transporter permease C-terminal" evidence="7">
    <location>
        <begin position="722"/>
        <end position="832"/>
    </location>
</feature>
<dbReference type="GO" id="GO:0005886">
    <property type="term" value="C:plasma membrane"/>
    <property type="evidence" value="ECO:0007669"/>
    <property type="project" value="UniProtKB-SubCell"/>
</dbReference>
<organism evidence="8 9">
    <name type="scientific">Shewanella salipaludis</name>
    <dbReference type="NCBI Taxonomy" id="2723052"/>
    <lineage>
        <taxon>Bacteria</taxon>
        <taxon>Pseudomonadati</taxon>
        <taxon>Pseudomonadota</taxon>
        <taxon>Gammaproteobacteria</taxon>
        <taxon>Alteromonadales</taxon>
        <taxon>Shewanellaceae</taxon>
        <taxon>Shewanella</taxon>
    </lineage>
</organism>
<dbReference type="AlphaFoldDB" id="A0A972JJD8"/>
<keyword evidence="2" id="KW-1003">Cell membrane</keyword>
<reference evidence="8" key="1">
    <citation type="submission" date="2020-04" db="EMBL/GenBank/DDBJ databases">
        <title>Description of Shewanella salipaludis sp. nov., isolated from a salt marsh.</title>
        <authorList>
            <person name="Park S."/>
            <person name="Yoon J.-H."/>
        </authorList>
    </citation>
    <scope>NUCLEOTIDE SEQUENCE</scope>
    <source>
        <strain evidence="8">SHSM-M6</strain>
    </source>
</reference>
<dbReference type="InterPro" id="IPR038766">
    <property type="entry name" value="Membrane_comp_ABC_pdt"/>
</dbReference>
<feature type="transmembrane region" description="Helical" evidence="6">
    <location>
        <begin position="483"/>
        <end position="504"/>
    </location>
</feature>
<dbReference type="PANTHER" id="PTHR30287">
    <property type="entry name" value="MEMBRANE COMPONENT OF PREDICTED ABC SUPERFAMILY METABOLITE UPTAKE TRANSPORTER"/>
    <property type="match status" value="1"/>
</dbReference>
<dbReference type="Proteomes" id="UP000737113">
    <property type="component" value="Unassembled WGS sequence"/>
</dbReference>
<accession>A0A972JJD8</accession>
<keyword evidence="3 6" id="KW-0812">Transmembrane</keyword>
<dbReference type="InterPro" id="IPR003838">
    <property type="entry name" value="ABC3_permease_C"/>
</dbReference>
<comment type="subcellular location">
    <subcellularLocation>
        <location evidence="1">Cell membrane</location>
        <topology evidence="1">Multi-pass membrane protein</topology>
    </subcellularLocation>
</comment>
<proteinExistence type="predicted"/>